<evidence type="ECO:0000259" key="1">
    <source>
        <dbReference type="Pfam" id="PF09347"/>
    </source>
</evidence>
<feature type="domain" description="DUF1989" evidence="1">
    <location>
        <begin position="10"/>
        <end position="181"/>
    </location>
</feature>
<dbReference type="Pfam" id="PF09347">
    <property type="entry name" value="DUF1989"/>
    <property type="match status" value="1"/>
</dbReference>
<evidence type="ECO:0000313" key="2">
    <source>
        <dbReference type="EMBL" id="AKC86407.1"/>
    </source>
</evidence>
<protein>
    <submittedName>
        <fullName evidence="2">Urea carboxylase</fullName>
    </submittedName>
</protein>
<dbReference type="NCBIfam" id="TIGR03425">
    <property type="entry name" value="urea_degr_2"/>
    <property type="match status" value="1"/>
</dbReference>
<dbReference type="InterPro" id="IPR017792">
    <property type="entry name" value="UAAP1"/>
</dbReference>
<dbReference type="InterPro" id="IPR018959">
    <property type="entry name" value="DUF1989"/>
</dbReference>
<name>A0A0E3Z0B0_9GAMM</name>
<dbReference type="PATRIC" id="fig|314722.6.peg.1300"/>
<evidence type="ECO:0000313" key="3">
    <source>
        <dbReference type="Proteomes" id="UP000033067"/>
    </source>
</evidence>
<reference evidence="2 3" key="1">
    <citation type="journal article" date="2015" name="Genome Announc.">
        <title>Complete Genome Sequence of Pseudoxanthomonas suwonensis Strain J1, a Cellulose-Degrading Bacterium Isolated from Leaf- and Wood-Enriched Soil.</title>
        <authorList>
            <person name="Hou L."/>
            <person name="Jiang J."/>
            <person name="Xu Z."/>
            <person name="Zhou Y."/>
            <person name="Leung F.C."/>
        </authorList>
    </citation>
    <scope>NUCLEOTIDE SEQUENCE [LARGE SCALE GENOMIC DNA]</scope>
    <source>
        <strain evidence="2 3">J1</strain>
    </source>
</reference>
<dbReference type="PANTHER" id="PTHR31527:SF0">
    <property type="entry name" value="RE64534P"/>
    <property type="match status" value="1"/>
</dbReference>
<dbReference type="KEGG" id="psuw:WQ53_06120"/>
<accession>A0A0E3Z0B0</accession>
<dbReference type="Proteomes" id="UP000033067">
    <property type="component" value="Chromosome"/>
</dbReference>
<proteinExistence type="predicted"/>
<keyword evidence="3" id="KW-1185">Reference proteome</keyword>
<gene>
    <name evidence="2" type="ORF">WQ53_06120</name>
</gene>
<organism evidence="2 3">
    <name type="scientific">Pseudoxanthomonas suwonensis</name>
    <dbReference type="NCBI Taxonomy" id="314722"/>
    <lineage>
        <taxon>Bacteria</taxon>
        <taxon>Pseudomonadati</taxon>
        <taxon>Pseudomonadota</taxon>
        <taxon>Gammaproteobacteria</taxon>
        <taxon>Lysobacterales</taxon>
        <taxon>Lysobacteraceae</taxon>
        <taxon>Pseudoxanthomonas</taxon>
    </lineage>
</organism>
<dbReference type="RefSeq" id="WP_052631245.1">
    <property type="nucleotide sequence ID" value="NZ_CP011144.1"/>
</dbReference>
<sequence>MTDQPLHRDVLAAGCHWSLEVRRGHVLRLVDVEGGANLGLLLYNPRNPLERLNLPDTLKCQHTFRLGKGHCLYSDMGRVFCSIIEDTAGWHDAACGASSRALVERRWGRLDYQAARNGMHRSGIDGFLVELGKHGLGRRDLAANVNFFSKVVADADGALRFVPGASPPGARVDLRFEMDALVVMTGAPHPLDPAGRWPARPVAWEIHPAAPPGADDACRDSRAENQRGFRNNDLYHRGCACGEAA</sequence>
<dbReference type="AlphaFoldDB" id="A0A0E3Z0B0"/>
<dbReference type="PANTHER" id="PTHR31527">
    <property type="entry name" value="RE64534P"/>
    <property type="match status" value="1"/>
</dbReference>
<dbReference type="OrthoDB" id="9772660at2"/>
<dbReference type="EMBL" id="CP011144">
    <property type="protein sequence ID" value="AKC86407.1"/>
    <property type="molecule type" value="Genomic_DNA"/>
</dbReference>